<protein>
    <recommendedName>
        <fullName evidence="1">CHK kinase-like domain-containing protein</fullName>
    </recommendedName>
</protein>
<feature type="domain" description="CHK kinase-like" evidence="1">
    <location>
        <begin position="132"/>
        <end position="335"/>
    </location>
</feature>
<accession>A0ABQ8TJ93</accession>
<sequence length="425" mass="49219">MLDHGRCYDELPTEYLRNIVKTILQEERLDSETVNIKITRILASLWVSSVFAVKAEGPKKSVNLFIKCFPLDSRRRKQLDSDIFFKNEVMFYNRVVTAFHKFQMEKLPHVQRPFLIAPHCYRAETDGENDVIILENMTSKGFVVLHRLRILGVPELFLVMRKLGRFHGLSLAMKTLDPEGFQEVRLCLNETVYTKYYMDKVSRGIIEYAFEDTIKEAKIHFSEDSPYVVKLQRFSEGVADRMVAISYGDPNNEPYNVITHGDMWVNNFMFHYPSSTVNKEPDEMCFLDFQQARYTSPGTDLGRLLFVSTDKSTRDAHRQDLLRCYHESVSDTVREFGCDAEKVFPFCAVEQQLKKSAAHFIGNVLGNLPHALQEGEGTDNDLVYDGDGSDETLKPLKLPYHRKTPECRRRILEVIQDVVEYGYMD</sequence>
<evidence type="ECO:0000313" key="3">
    <source>
        <dbReference type="Proteomes" id="UP001148838"/>
    </source>
</evidence>
<dbReference type="InterPro" id="IPR004119">
    <property type="entry name" value="EcKL"/>
</dbReference>
<dbReference type="InterPro" id="IPR011009">
    <property type="entry name" value="Kinase-like_dom_sf"/>
</dbReference>
<keyword evidence="3" id="KW-1185">Reference proteome</keyword>
<dbReference type="InterPro" id="IPR015897">
    <property type="entry name" value="CHK_kinase-like"/>
</dbReference>
<dbReference type="SMART" id="SM00587">
    <property type="entry name" value="CHK"/>
    <property type="match status" value="1"/>
</dbReference>
<dbReference type="Proteomes" id="UP001148838">
    <property type="component" value="Unassembled WGS sequence"/>
</dbReference>
<dbReference type="PANTHER" id="PTHR11012:SF30">
    <property type="entry name" value="PROTEIN KINASE-LIKE DOMAIN-CONTAINING"/>
    <property type="match status" value="1"/>
</dbReference>
<name>A0ABQ8TJ93_PERAM</name>
<gene>
    <name evidence="2" type="ORF">ANN_12596</name>
</gene>
<dbReference type="SUPFAM" id="SSF56112">
    <property type="entry name" value="Protein kinase-like (PK-like)"/>
    <property type="match status" value="1"/>
</dbReference>
<reference evidence="2 3" key="1">
    <citation type="journal article" date="2022" name="Allergy">
        <title>Genome assembly and annotation of Periplaneta americana reveal a comprehensive cockroach allergen profile.</title>
        <authorList>
            <person name="Wang L."/>
            <person name="Xiong Q."/>
            <person name="Saelim N."/>
            <person name="Wang L."/>
            <person name="Nong W."/>
            <person name="Wan A.T."/>
            <person name="Shi M."/>
            <person name="Liu X."/>
            <person name="Cao Q."/>
            <person name="Hui J.H.L."/>
            <person name="Sookrung N."/>
            <person name="Leung T.F."/>
            <person name="Tungtrongchitr A."/>
            <person name="Tsui S.K.W."/>
        </authorList>
    </citation>
    <scope>NUCLEOTIDE SEQUENCE [LARGE SCALE GENOMIC DNA]</scope>
    <source>
        <strain evidence="2">PWHHKU_190912</strain>
    </source>
</reference>
<dbReference type="Pfam" id="PF02958">
    <property type="entry name" value="EcKL"/>
    <property type="match status" value="1"/>
</dbReference>
<proteinExistence type="predicted"/>
<dbReference type="PANTHER" id="PTHR11012">
    <property type="entry name" value="PROTEIN KINASE-LIKE DOMAIN-CONTAINING"/>
    <property type="match status" value="1"/>
</dbReference>
<organism evidence="2 3">
    <name type="scientific">Periplaneta americana</name>
    <name type="common">American cockroach</name>
    <name type="synonym">Blatta americana</name>
    <dbReference type="NCBI Taxonomy" id="6978"/>
    <lineage>
        <taxon>Eukaryota</taxon>
        <taxon>Metazoa</taxon>
        <taxon>Ecdysozoa</taxon>
        <taxon>Arthropoda</taxon>
        <taxon>Hexapoda</taxon>
        <taxon>Insecta</taxon>
        <taxon>Pterygota</taxon>
        <taxon>Neoptera</taxon>
        <taxon>Polyneoptera</taxon>
        <taxon>Dictyoptera</taxon>
        <taxon>Blattodea</taxon>
        <taxon>Blattoidea</taxon>
        <taxon>Blattidae</taxon>
        <taxon>Blattinae</taxon>
        <taxon>Periplaneta</taxon>
    </lineage>
</organism>
<comment type="caution">
    <text evidence="2">The sequence shown here is derived from an EMBL/GenBank/DDBJ whole genome shotgun (WGS) entry which is preliminary data.</text>
</comment>
<dbReference type="EMBL" id="JAJSOF020000009">
    <property type="protein sequence ID" value="KAJ4445910.1"/>
    <property type="molecule type" value="Genomic_DNA"/>
</dbReference>
<evidence type="ECO:0000259" key="1">
    <source>
        <dbReference type="SMART" id="SM00587"/>
    </source>
</evidence>
<dbReference type="Gene3D" id="3.90.1200.10">
    <property type="match status" value="1"/>
</dbReference>
<evidence type="ECO:0000313" key="2">
    <source>
        <dbReference type="EMBL" id="KAJ4445910.1"/>
    </source>
</evidence>